<reference evidence="1" key="4">
    <citation type="submission" date="2023-08" db="EMBL/GenBank/DDBJ databases">
        <authorList>
            <person name="Sun Q."/>
            <person name="Zhou Y."/>
        </authorList>
    </citation>
    <scope>NUCLEOTIDE SEQUENCE</scope>
    <source>
        <strain evidence="2">CGMCC 1.8884</strain>
        <strain evidence="1">CGMCC 1.8885</strain>
    </source>
</reference>
<evidence type="ECO:0000313" key="1">
    <source>
        <dbReference type="EMBL" id="GGI84361.1"/>
    </source>
</evidence>
<dbReference type="Pfam" id="PF08849">
    <property type="entry name" value="BrxA"/>
    <property type="match status" value="1"/>
</dbReference>
<dbReference type="Proteomes" id="UP000630135">
    <property type="component" value="Unassembled WGS sequence"/>
</dbReference>
<dbReference type="GeneID" id="59166484"/>
<reference evidence="2" key="1">
    <citation type="journal article" date="2014" name="Int. J. Syst. Evol. Microbiol.">
        <title>Complete genome of a new Firmicutes species belonging to the dominant human colonic microbiota ('Ruminococcus bicirculans') reveals two chromosomes and a selective capacity to utilize plant glucans.</title>
        <authorList>
            <consortium name="NISC Comparative Sequencing Program"/>
            <person name="Wegmann U."/>
            <person name="Louis P."/>
            <person name="Goesmann A."/>
            <person name="Henrissat B."/>
            <person name="Duncan S.H."/>
            <person name="Flint H.J."/>
        </authorList>
    </citation>
    <scope>NUCLEOTIDE SEQUENCE</scope>
    <source>
        <strain evidence="2">CGMCC 1.8884</strain>
    </source>
</reference>
<name>A0AAV4K619_9DEIO</name>
<evidence type="ECO:0000313" key="2">
    <source>
        <dbReference type="EMBL" id="GGP29776.1"/>
    </source>
</evidence>
<accession>A0AAV4K619</accession>
<dbReference type="EMBL" id="BMLZ01000015">
    <property type="protein sequence ID" value="GGP29776.1"/>
    <property type="molecule type" value="Genomic_DNA"/>
</dbReference>
<dbReference type="EMBL" id="BMMA01000016">
    <property type="protein sequence ID" value="GGI84361.1"/>
    <property type="molecule type" value="Genomic_DNA"/>
</dbReference>
<evidence type="ECO:0000313" key="3">
    <source>
        <dbReference type="Proteomes" id="UP000630135"/>
    </source>
</evidence>
<comment type="caution">
    <text evidence="1">The sequence shown here is derived from an EMBL/GenBank/DDBJ whole genome shotgun (WGS) entry which is preliminary data.</text>
</comment>
<dbReference type="Gene3D" id="1.10.3540.10">
    <property type="entry name" value="uncharacterized protein from magnetospirillum magneticum domain"/>
    <property type="match status" value="1"/>
</dbReference>
<organism evidence="1 4">
    <name type="scientific">Deinococcus wulumuqiensis</name>
    <dbReference type="NCBI Taxonomy" id="980427"/>
    <lineage>
        <taxon>Bacteria</taxon>
        <taxon>Thermotogati</taxon>
        <taxon>Deinococcota</taxon>
        <taxon>Deinococci</taxon>
        <taxon>Deinococcales</taxon>
        <taxon>Deinococcaceae</taxon>
        <taxon>Deinococcus</taxon>
    </lineage>
</organism>
<sequence>MSHYTALTNVQFLLTETTLTAQEREAGQSWEQLRQAAREARLYGPGKANSQLTIFSAVKRRLSAARPEHVTLLATGSLEQRQLVNLALVTTQKRLLLEFIGEVLVAKWNRLEREVTDADARNFLGHKAEQVPEVNAWTPETVQKTRGNLTRFLQDAGLLRERTRGTYDILPQYLTPATAAAVGEIHPYLLPLLENLK</sequence>
<dbReference type="InterPro" id="IPR023137">
    <property type="entry name" value="BrxA_sf"/>
</dbReference>
<dbReference type="Proteomes" id="UP000652720">
    <property type="component" value="Unassembled WGS sequence"/>
</dbReference>
<evidence type="ECO:0000313" key="4">
    <source>
        <dbReference type="Proteomes" id="UP000652720"/>
    </source>
</evidence>
<dbReference type="RefSeq" id="WP_017869748.1">
    <property type="nucleotide sequence ID" value="NZ_BMLZ01000015.1"/>
</dbReference>
<proteinExistence type="predicted"/>
<keyword evidence="3" id="KW-1185">Reference proteome</keyword>
<reference evidence="3" key="3">
    <citation type="journal article" date="2019" name="Int. J. Syst. Evol. Microbiol.">
        <title>The Global Catalogue of Microorganisms (GCM) 10K type strain sequencing project: providing services to taxonomists for standard genome sequencing and annotation.</title>
        <authorList>
            <consortium name="The Broad Institute Genomics Platform"/>
            <consortium name="The Broad Institute Genome Sequencing Center for Infectious Disease"/>
            <person name="Wu L."/>
            <person name="Ma J."/>
        </authorList>
    </citation>
    <scope>NUCLEOTIDE SEQUENCE [LARGE SCALE GENOMIC DNA]</scope>
    <source>
        <strain evidence="3">CGMCC 1.8884</strain>
    </source>
</reference>
<dbReference type="InterPro" id="IPR014948">
    <property type="entry name" value="BrxA"/>
</dbReference>
<dbReference type="AlphaFoldDB" id="A0AAV4K619"/>
<reference evidence="1" key="2">
    <citation type="journal article" date="2014" name="Int. J. Syst. Evol. Microbiol.">
        <title>Complete genome sequence of Corynebacterium casei LMG S-19264T (=DSM 44701T), isolated from a smear-ripened cheese.</title>
        <authorList>
            <consortium name="US DOE Joint Genome Institute (JGI-PGF)"/>
            <person name="Walter F."/>
            <person name="Albersmeier A."/>
            <person name="Kalinowski J."/>
            <person name="Ruckert C."/>
        </authorList>
    </citation>
    <scope>NUCLEOTIDE SEQUENCE</scope>
    <source>
        <strain evidence="1">CGMCC 1.8885</strain>
    </source>
</reference>
<protein>
    <recommendedName>
        <fullName evidence="5">DUF1819 family protein</fullName>
    </recommendedName>
</protein>
<evidence type="ECO:0008006" key="5">
    <source>
        <dbReference type="Google" id="ProtNLM"/>
    </source>
</evidence>
<gene>
    <name evidence="2" type="ORF">GCM10008021_14270</name>
    <name evidence="1" type="ORF">GCM10010914_18390</name>
</gene>